<dbReference type="AlphaFoldDB" id="A0A8T9BJ66"/>
<keyword evidence="3" id="KW-0464">Manganese</keyword>
<dbReference type="PANTHER" id="PTHR42909:SF1">
    <property type="entry name" value="CARBOHYDRATE KINASE PFKB DOMAIN-CONTAINING PROTEIN"/>
    <property type="match status" value="1"/>
</dbReference>
<evidence type="ECO:0000313" key="8">
    <source>
        <dbReference type="EMBL" id="TVY19815.1"/>
    </source>
</evidence>
<evidence type="ECO:0000256" key="4">
    <source>
        <dbReference type="ARBA" id="ARBA00023239"/>
    </source>
</evidence>
<evidence type="ECO:0000256" key="5">
    <source>
        <dbReference type="ARBA" id="ARBA00023295"/>
    </source>
</evidence>
<dbReference type="GO" id="GO:0005737">
    <property type="term" value="C:cytoplasm"/>
    <property type="evidence" value="ECO:0007669"/>
    <property type="project" value="TreeGrafter"/>
</dbReference>
<feature type="domain" description="Carbohydrate kinase PfkB" evidence="7">
    <location>
        <begin position="488"/>
        <end position="553"/>
    </location>
</feature>
<feature type="region of interest" description="Disordered" evidence="6">
    <location>
        <begin position="18"/>
        <end position="51"/>
    </location>
</feature>
<keyword evidence="4" id="KW-0456">Lyase</keyword>
<organism evidence="8 9">
    <name type="scientific">Lachnellula arida</name>
    <dbReference type="NCBI Taxonomy" id="1316785"/>
    <lineage>
        <taxon>Eukaryota</taxon>
        <taxon>Fungi</taxon>
        <taxon>Dikarya</taxon>
        <taxon>Ascomycota</taxon>
        <taxon>Pezizomycotina</taxon>
        <taxon>Leotiomycetes</taxon>
        <taxon>Helotiales</taxon>
        <taxon>Lachnaceae</taxon>
        <taxon>Lachnellula</taxon>
    </lineage>
</organism>
<dbReference type="SUPFAM" id="SSF110581">
    <property type="entry name" value="Indigoidine synthase A-like"/>
    <property type="match status" value="1"/>
</dbReference>
<comment type="caution">
    <text evidence="8">The sequence shown here is derived from an EMBL/GenBank/DDBJ whole genome shotgun (WGS) entry which is preliminary data.</text>
</comment>
<keyword evidence="9" id="KW-1185">Reference proteome</keyword>
<dbReference type="CDD" id="cd01941">
    <property type="entry name" value="YeiC_kinase_like"/>
    <property type="match status" value="1"/>
</dbReference>
<evidence type="ECO:0000256" key="6">
    <source>
        <dbReference type="SAM" id="MobiDB-lite"/>
    </source>
</evidence>
<dbReference type="InterPro" id="IPR029056">
    <property type="entry name" value="Ribokinase-like"/>
</dbReference>
<protein>
    <submittedName>
        <fullName evidence="8">Pseudouridine-metabolizing bifunctional protein</fullName>
    </submittedName>
</protein>
<dbReference type="InterPro" id="IPR007342">
    <property type="entry name" value="PsuG"/>
</dbReference>
<evidence type="ECO:0000313" key="9">
    <source>
        <dbReference type="Proteomes" id="UP000469559"/>
    </source>
</evidence>
<dbReference type="HAMAP" id="MF_01876">
    <property type="entry name" value="PsiMP_glycosidase"/>
    <property type="match status" value="1"/>
</dbReference>
<evidence type="ECO:0000256" key="2">
    <source>
        <dbReference type="ARBA" id="ARBA00022801"/>
    </source>
</evidence>
<dbReference type="InterPro" id="IPR022830">
    <property type="entry name" value="Indigdn_synthA-like"/>
</dbReference>
<feature type="compositionally biased region" description="Polar residues" evidence="6">
    <location>
        <begin position="415"/>
        <end position="430"/>
    </location>
</feature>
<dbReference type="InterPro" id="IPR011611">
    <property type="entry name" value="PfkB_dom"/>
</dbReference>
<dbReference type="GO" id="GO:0046872">
    <property type="term" value="F:metal ion binding"/>
    <property type="evidence" value="ECO:0007669"/>
    <property type="project" value="UniProtKB-KW"/>
</dbReference>
<evidence type="ECO:0000256" key="1">
    <source>
        <dbReference type="ARBA" id="ARBA00022723"/>
    </source>
</evidence>
<dbReference type="Pfam" id="PF00294">
    <property type="entry name" value="PfkB"/>
    <property type="match status" value="1"/>
</dbReference>
<accession>A0A8T9BJ66</accession>
<reference evidence="8 9" key="1">
    <citation type="submission" date="2018-05" db="EMBL/GenBank/DDBJ databases">
        <title>Whole genome sequencing for identification of molecular markers to develop diagnostic detection tools for the regulated plant pathogen Lachnellula willkommii.</title>
        <authorList>
            <person name="Giroux E."/>
            <person name="Bilodeau G."/>
        </authorList>
    </citation>
    <scope>NUCLEOTIDE SEQUENCE [LARGE SCALE GENOMIC DNA]</scope>
    <source>
        <strain evidence="8 9">CBS 203.66</strain>
    </source>
</reference>
<dbReference type="GO" id="GO:0004730">
    <property type="term" value="F:pseudouridylate synthase activity"/>
    <property type="evidence" value="ECO:0007669"/>
    <property type="project" value="InterPro"/>
</dbReference>
<proteinExistence type="inferred from homology"/>
<keyword evidence="1" id="KW-0479">Metal-binding</keyword>
<sequence>MIRRTCCPSRWSQNRWPVKRSSQAAYRQKARNPLNDNAHRTKTGSPPVRYTVGQTSAQKKKKSVHEVLQISPEVQEAVWRNKPVVALESTIYTHGFPYPENVALALDLEKIVRKNGGTPATIGVLNGVVRVGLNSEEITALASSAGKPDTMKVSRRDLPYILGMGISGRKLNGGTTVAATMMIARRANINVFGTGGLGGVHRGGEDTMDVSADLTELGRTPVAVISSGCKSFLDIPRTLEYLETQGVTVCTFADGRTGDIDLPAFYTRESGIKSPLVVQDAKEAAAIIFAQHKLVELRCGGILFANPIPEEFSLPKAEIDLAINQAVQEAAQQGFHGHLNTPFILSRIKELTKGNSIPANRALIESNVAMATKVAFELCRFKQESLGGDSYTNFAQPASLEQQVEARGPAPRALTNGQTKVPSSSTSLKQELSEGHELLKVQPESPTADILVFGSLAQDVSCDYSPESQNTNGKATLDLQTHSSPQMYTSNIAKITHSIGGVGHNVALAASRVAGNSTVRLCSKIANDPAGTSILAALKNEGLDATGVIVVHNSGITDSAHRYPTAQYVAVNDGKKELVVAMADMSIFTEIQPRRIPLGWSKAIGNDPKWAVVDANWHPTYIKHLLRKLKWPSENRSTKTAYEPVSIPKSARIFHKEEPGSYTIPVPIFPLHFIDLSTPNQYELKAMHAAAAANGYFESDEWWKVIDALGIPSTGARDRFIALTNRKMTDKGIPLQTIALLPFIPTILTKLGAGGVLMTKLLKQGDPRLTDPTAAPFILSRNANESTEIGGVYMRLFPAAEKVEDVVSVNGVGDTFLGVVIAGLARGMKLEERLINIAQRGAVMTLRSKEAVSPDLGVLSRELEDREESEQADVLGWGRQPAKVLQSA</sequence>
<keyword evidence="2" id="KW-0378">Hydrolase</keyword>
<dbReference type="GO" id="GO:0016798">
    <property type="term" value="F:hydrolase activity, acting on glycosyl bonds"/>
    <property type="evidence" value="ECO:0007669"/>
    <property type="project" value="UniProtKB-KW"/>
</dbReference>
<keyword evidence="5" id="KW-0326">Glycosidase</keyword>
<dbReference type="Gene3D" id="3.40.1190.20">
    <property type="match status" value="1"/>
</dbReference>
<dbReference type="EMBL" id="QGMF01000085">
    <property type="protein sequence ID" value="TVY19815.1"/>
    <property type="molecule type" value="Genomic_DNA"/>
</dbReference>
<dbReference type="Proteomes" id="UP000469559">
    <property type="component" value="Unassembled WGS sequence"/>
</dbReference>
<dbReference type="Pfam" id="PF04227">
    <property type="entry name" value="Indigoidine_A"/>
    <property type="match status" value="1"/>
</dbReference>
<evidence type="ECO:0000259" key="7">
    <source>
        <dbReference type="Pfam" id="PF00294"/>
    </source>
</evidence>
<gene>
    <name evidence="8" type="ORF">LARI1_G004726</name>
</gene>
<dbReference type="SUPFAM" id="SSF53613">
    <property type="entry name" value="Ribokinase-like"/>
    <property type="match status" value="1"/>
</dbReference>
<dbReference type="OrthoDB" id="198885at2759"/>
<feature type="region of interest" description="Disordered" evidence="6">
    <location>
        <begin position="404"/>
        <end position="432"/>
    </location>
</feature>
<dbReference type="Gene3D" id="3.40.1790.10">
    <property type="entry name" value="Indigoidine synthase domain"/>
    <property type="match status" value="1"/>
</dbReference>
<name>A0A8T9BJ66_9HELO</name>
<dbReference type="PANTHER" id="PTHR42909">
    <property type="entry name" value="ZGC:136858"/>
    <property type="match status" value="1"/>
</dbReference>
<evidence type="ECO:0000256" key="3">
    <source>
        <dbReference type="ARBA" id="ARBA00023211"/>
    </source>
</evidence>